<dbReference type="RefSeq" id="WP_241447971.1">
    <property type="nucleotide sequence ID" value="NZ_JAKZHW010000002.1"/>
</dbReference>
<dbReference type="Proteomes" id="UP001203058">
    <property type="component" value="Unassembled WGS sequence"/>
</dbReference>
<sequence length="128" mass="13894">MILLQRGLQSAECHPIVASMERPIEVDLPHKLGREEARRRIADNVHKLRDHLPGGAASHVQSNWTGDTLNLDISAMGQTVAGQIDVQDSKVRVKVMLPGMLSLFAAPIEAALKAKGGNVLLEDKSKKS</sequence>
<organism evidence="1 2">
    <name type="scientific">Sphingomonas telluris</name>
    <dbReference type="NCBI Taxonomy" id="2907998"/>
    <lineage>
        <taxon>Bacteria</taxon>
        <taxon>Pseudomonadati</taxon>
        <taxon>Pseudomonadota</taxon>
        <taxon>Alphaproteobacteria</taxon>
        <taxon>Sphingomonadales</taxon>
        <taxon>Sphingomonadaceae</taxon>
        <taxon>Sphingomonas</taxon>
    </lineage>
</organism>
<evidence type="ECO:0000313" key="1">
    <source>
        <dbReference type="EMBL" id="MCH8617101.1"/>
    </source>
</evidence>
<protein>
    <submittedName>
        <fullName evidence="1">Polyhydroxyalkanoic acid system family protein</fullName>
    </submittedName>
</protein>
<reference evidence="1 2" key="1">
    <citation type="submission" date="2022-03" db="EMBL/GenBank/DDBJ databases">
        <authorList>
            <person name="Jo J.-H."/>
            <person name="Im W.-T."/>
        </authorList>
    </citation>
    <scope>NUCLEOTIDE SEQUENCE [LARGE SCALE GENOMIC DNA]</scope>
    <source>
        <strain evidence="1 2">SM33</strain>
    </source>
</reference>
<dbReference type="EMBL" id="JAKZHW010000002">
    <property type="protein sequence ID" value="MCH8617101.1"/>
    <property type="molecule type" value="Genomic_DNA"/>
</dbReference>
<gene>
    <name evidence="1" type="ORF">LZ016_13455</name>
</gene>
<keyword evidence="2" id="KW-1185">Reference proteome</keyword>
<evidence type="ECO:0000313" key="2">
    <source>
        <dbReference type="Proteomes" id="UP001203058"/>
    </source>
</evidence>
<name>A0ABS9VQ31_9SPHN</name>
<accession>A0ABS9VQ31</accession>
<dbReference type="Pfam" id="PF09650">
    <property type="entry name" value="PHA_gran_rgn"/>
    <property type="match status" value="1"/>
</dbReference>
<proteinExistence type="predicted"/>
<dbReference type="InterPro" id="IPR013433">
    <property type="entry name" value="PHA_gran_rgn"/>
</dbReference>
<comment type="caution">
    <text evidence="1">The sequence shown here is derived from an EMBL/GenBank/DDBJ whole genome shotgun (WGS) entry which is preliminary data.</text>
</comment>